<dbReference type="RefSeq" id="WP_146451548.1">
    <property type="nucleotide sequence ID" value="NZ_SJPS01000004.1"/>
</dbReference>
<dbReference type="OrthoDB" id="53343at2"/>
<dbReference type="AlphaFoldDB" id="A0A5C6CM45"/>
<evidence type="ECO:0000313" key="4">
    <source>
        <dbReference type="Proteomes" id="UP000318437"/>
    </source>
</evidence>
<evidence type="ECO:0000313" key="3">
    <source>
        <dbReference type="EMBL" id="TWU25993.1"/>
    </source>
</evidence>
<evidence type="ECO:0000256" key="1">
    <source>
        <dbReference type="SAM" id="SignalP"/>
    </source>
</evidence>
<proteinExistence type="predicted"/>
<name>A0A5C6CM45_9BACT</name>
<feature type="chain" id="PRO_5023129159" description="3-keto-alpha-glucoside-1,2-lyase/3-keto-2-hydroxy-glucal hydratase domain-containing protein" evidence="1">
    <location>
        <begin position="29"/>
        <end position="243"/>
    </location>
</feature>
<dbReference type="Proteomes" id="UP000318437">
    <property type="component" value="Unassembled WGS sequence"/>
</dbReference>
<comment type="caution">
    <text evidence="3">The sequence shown here is derived from an EMBL/GenBank/DDBJ whole genome shotgun (WGS) entry which is preliminary data.</text>
</comment>
<sequence precursor="true">MSFPRYHWHQHAVLAVTLLVLANSPALAADNQLTPAEEAAGWQLLFDGESLANWKNNNGAPIADGAVQDGTINTHSIGGYILVYDQEFSDFEVSCDVKMPPGECNSGLFVRIEDLADPVFTGLEVQVFSPPGLGLHDFGAIYDLVPPATIATREPGEWNNLLVRCEGPMISVSVNGQLVNELNCDELDQPGLRADGSEHKFRRAIKDFARSGYFGLQDHESDVWFKNIKLRELQADEQDKSNE</sequence>
<dbReference type="EMBL" id="SJPS01000004">
    <property type="protein sequence ID" value="TWU25993.1"/>
    <property type="molecule type" value="Genomic_DNA"/>
</dbReference>
<keyword evidence="1" id="KW-0732">Signal</keyword>
<accession>A0A5C6CM45</accession>
<keyword evidence="4" id="KW-1185">Reference proteome</keyword>
<evidence type="ECO:0000259" key="2">
    <source>
        <dbReference type="Pfam" id="PF06439"/>
    </source>
</evidence>
<dbReference type="Pfam" id="PF06439">
    <property type="entry name" value="3keto-disac_hyd"/>
    <property type="match status" value="1"/>
</dbReference>
<dbReference type="InterPro" id="IPR010496">
    <property type="entry name" value="AL/BT2_dom"/>
</dbReference>
<feature type="domain" description="3-keto-alpha-glucoside-1,2-lyase/3-keto-2-hydroxy-glucal hydratase" evidence="2">
    <location>
        <begin position="41"/>
        <end position="231"/>
    </location>
</feature>
<dbReference type="Gene3D" id="2.60.120.560">
    <property type="entry name" value="Exo-inulinase, domain 1"/>
    <property type="match status" value="1"/>
</dbReference>
<gene>
    <name evidence="3" type="ORF">Pla144_32080</name>
</gene>
<protein>
    <recommendedName>
        <fullName evidence="2">3-keto-alpha-glucoside-1,2-lyase/3-keto-2-hydroxy-glucal hydratase domain-containing protein</fullName>
    </recommendedName>
</protein>
<dbReference type="GO" id="GO:0016787">
    <property type="term" value="F:hydrolase activity"/>
    <property type="evidence" value="ECO:0007669"/>
    <property type="project" value="InterPro"/>
</dbReference>
<feature type="signal peptide" evidence="1">
    <location>
        <begin position="1"/>
        <end position="28"/>
    </location>
</feature>
<reference evidence="3 4" key="1">
    <citation type="submission" date="2019-02" db="EMBL/GenBank/DDBJ databases">
        <title>Deep-cultivation of Planctomycetes and their phenomic and genomic characterization uncovers novel biology.</title>
        <authorList>
            <person name="Wiegand S."/>
            <person name="Jogler M."/>
            <person name="Boedeker C."/>
            <person name="Pinto D."/>
            <person name="Vollmers J."/>
            <person name="Rivas-Marin E."/>
            <person name="Kohn T."/>
            <person name="Peeters S.H."/>
            <person name="Heuer A."/>
            <person name="Rast P."/>
            <person name="Oberbeckmann S."/>
            <person name="Bunk B."/>
            <person name="Jeske O."/>
            <person name="Meyerdierks A."/>
            <person name="Storesund J.E."/>
            <person name="Kallscheuer N."/>
            <person name="Luecker S."/>
            <person name="Lage O.M."/>
            <person name="Pohl T."/>
            <person name="Merkel B.J."/>
            <person name="Hornburger P."/>
            <person name="Mueller R.-W."/>
            <person name="Bruemmer F."/>
            <person name="Labrenz M."/>
            <person name="Spormann A.M."/>
            <person name="Op Den Camp H."/>
            <person name="Overmann J."/>
            <person name="Amann R."/>
            <person name="Jetten M.S.M."/>
            <person name="Mascher T."/>
            <person name="Medema M.H."/>
            <person name="Devos D.P."/>
            <person name="Kaster A.-K."/>
            <person name="Ovreas L."/>
            <person name="Rohde M."/>
            <person name="Galperin M.Y."/>
            <person name="Jogler C."/>
        </authorList>
    </citation>
    <scope>NUCLEOTIDE SEQUENCE [LARGE SCALE GENOMIC DNA]</scope>
    <source>
        <strain evidence="3 4">Pla144</strain>
    </source>
</reference>
<organism evidence="3 4">
    <name type="scientific">Bythopirellula polymerisocia</name>
    <dbReference type="NCBI Taxonomy" id="2528003"/>
    <lineage>
        <taxon>Bacteria</taxon>
        <taxon>Pseudomonadati</taxon>
        <taxon>Planctomycetota</taxon>
        <taxon>Planctomycetia</taxon>
        <taxon>Pirellulales</taxon>
        <taxon>Lacipirellulaceae</taxon>
        <taxon>Bythopirellula</taxon>
    </lineage>
</organism>